<dbReference type="EMBL" id="JARFPL010000001">
    <property type="protein sequence ID" value="MDF0592029.1"/>
    <property type="molecule type" value="Genomic_DNA"/>
</dbReference>
<dbReference type="SUPFAM" id="SSF53756">
    <property type="entry name" value="UDP-Glycosyltransferase/glycogen phosphorylase"/>
    <property type="match status" value="1"/>
</dbReference>
<dbReference type="Proteomes" id="UP001215956">
    <property type="component" value="Unassembled WGS sequence"/>
</dbReference>
<protein>
    <submittedName>
        <fullName evidence="5">Glycosyltransferase family 4 protein</fullName>
    </submittedName>
</protein>
<evidence type="ECO:0000256" key="1">
    <source>
        <dbReference type="ARBA" id="ARBA00022676"/>
    </source>
</evidence>
<organism evidence="5 6">
    <name type="scientific">Candidatus Methanocrinis alkalitolerans</name>
    <dbReference type="NCBI Taxonomy" id="3033395"/>
    <lineage>
        <taxon>Archaea</taxon>
        <taxon>Methanobacteriati</taxon>
        <taxon>Methanobacteriota</taxon>
        <taxon>Stenosarchaea group</taxon>
        <taxon>Methanomicrobia</taxon>
        <taxon>Methanotrichales</taxon>
        <taxon>Methanotrichaceae</taxon>
        <taxon>Methanocrinis</taxon>
    </lineage>
</organism>
<keyword evidence="2" id="KW-0808">Transferase</keyword>
<accession>A0ABT5XBD4</accession>
<dbReference type="Pfam" id="PF13439">
    <property type="entry name" value="Glyco_transf_4"/>
    <property type="match status" value="1"/>
</dbReference>
<evidence type="ECO:0000259" key="4">
    <source>
        <dbReference type="Pfam" id="PF13439"/>
    </source>
</evidence>
<feature type="domain" description="Glycosyl transferase family 1" evidence="3">
    <location>
        <begin position="223"/>
        <end position="368"/>
    </location>
</feature>
<proteinExistence type="predicted"/>
<keyword evidence="1" id="KW-0328">Glycosyltransferase</keyword>
<dbReference type="Gene3D" id="3.40.50.2000">
    <property type="entry name" value="Glycogen Phosphorylase B"/>
    <property type="match status" value="2"/>
</dbReference>
<reference evidence="5 6" key="1">
    <citation type="submission" date="2023-03" db="EMBL/GenBank/DDBJ databases">
        <title>Whole genome sequencing of Methanotrichaceae archaeon M04Ac.</title>
        <authorList>
            <person name="Khomyakova M.A."/>
            <person name="Merkel A.Y."/>
            <person name="Slobodkin A.I."/>
        </authorList>
    </citation>
    <scope>NUCLEOTIDE SEQUENCE [LARGE SCALE GENOMIC DNA]</scope>
    <source>
        <strain evidence="5 6">M04Ac</strain>
    </source>
</reference>
<evidence type="ECO:0000259" key="3">
    <source>
        <dbReference type="Pfam" id="PF00534"/>
    </source>
</evidence>
<dbReference type="RefSeq" id="WP_316967738.1">
    <property type="nucleotide sequence ID" value="NZ_JARFPL010000001.1"/>
</dbReference>
<dbReference type="CDD" id="cd03801">
    <property type="entry name" value="GT4_PimA-like"/>
    <property type="match status" value="1"/>
</dbReference>
<dbReference type="Pfam" id="PF00534">
    <property type="entry name" value="Glycos_transf_1"/>
    <property type="match status" value="1"/>
</dbReference>
<dbReference type="InterPro" id="IPR028098">
    <property type="entry name" value="Glyco_trans_4-like_N"/>
</dbReference>
<evidence type="ECO:0000256" key="2">
    <source>
        <dbReference type="ARBA" id="ARBA00022679"/>
    </source>
</evidence>
<dbReference type="PANTHER" id="PTHR12526:SF510">
    <property type="entry name" value="D-INOSITOL 3-PHOSPHATE GLYCOSYLTRANSFERASE"/>
    <property type="match status" value="1"/>
</dbReference>
<keyword evidence="6" id="KW-1185">Reference proteome</keyword>
<dbReference type="InterPro" id="IPR001296">
    <property type="entry name" value="Glyco_trans_1"/>
</dbReference>
<dbReference type="PANTHER" id="PTHR12526">
    <property type="entry name" value="GLYCOSYLTRANSFERASE"/>
    <property type="match status" value="1"/>
</dbReference>
<sequence>MIKILVSVRNFYPIIGGAELSMYTLAKRLSEEKEVHIITNGHSFNEIIKDQLHIHERAASINIPQFRHIKTYMECKKWLSILDNFVSENRPDMILTQLEFALPSVEIAMKYNIPSALFIRDYSHFCPIGFANGIKCNKVCWRCLPNMNSKLYNALKFGQDSLQYPFSRKLLKWSERTVKGADSVIANSRFVSDLTREWFDVESEYIYPFIEYKSVESDTHNSKFITMIRPDILKGVKIFLDIAKKMPGNRFLCVGKIPPHFEFKSELENAENITYIEWTDDMREVYSKTKVLLVPSIWPEPFGRVCVEAMLNGIPTIVSKRGGLPEVVSNAGIIVDDPFCIEDWVDKINKICSDDQYYTELSDKARERAAIFNFDAQYKKFTNIIEDIIP</sequence>
<evidence type="ECO:0000313" key="5">
    <source>
        <dbReference type="EMBL" id="MDF0592029.1"/>
    </source>
</evidence>
<name>A0ABT5XBD4_9EURY</name>
<comment type="caution">
    <text evidence="5">The sequence shown here is derived from an EMBL/GenBank/DDBJ whole genome shotgun (WGS) entry which is preliminary data.</text>
</comment>
<feature type="domain" description="Glycosyltransferase subfamily 4-like N-terminal" evidence="4">
    <location>
        <begin position="15"/>
        <end position="210"/>
    </location>
</feature>
<gene>
    <name evidence="5" type="ORF">P0O24_00305</name>
</gene>
<evidence type="ECO:0000313" key="6">
    <source>
        <dbReference type="Proteomes" id="UP001215956"/>
    </source>
</evidence>